<dbReference type="RefSeq" id="WP_172431805.1">
    <property type="nucleotide sequence ID" value="NZ_OBDZ01000003.1"/>
</dbReference>
<organism evidence="1 2">
    <name type="scientific">Orenia metallireducens</name>
    <dbReference type="NCBI Taxonomy" id="1413210"/>
    <lineage>
        <taxon>Bacteria</taxon>
        <taxon>Bacillati</taxon>
        <taxon>Bacillota</taxon>
        <taxon>Clostridia</taxon>
        <taxon>Halanaerobiales</taxon>
        <taxon>Halobacteroidaceae</taxon>
        <taxon>Orenia</taxon>
    </lineage>
</organism>
<dbReference type="Proteomes" id="UP000219573">
    <property type="component" value="Unassembled WGS sequence"/>
</dbReference>
<gene>
    <name evidence="1" type="ORF">SAMN06265827_10350</name>
</gene>
<evidence type="ECO:0000313" key="2">
    <source>
        <dbReference type="Proteomes" id="UP000219573"/>
    </source>
</evidence>
<name>A0A285FW34_9FIRM</name>
<evidence type="ECO:0000313" key="1">
    <source>
        <dbReference type="EMBL" id="SNY15522.1"/>
    </source>
</evidence>
<accession>A0A285FW34</accession>
<keyword evidence="2" id="KW-1185">Reference proteome</keyword>
<dbReference type="EMBL" id="OBDZ01000003">
    <property type="protein sequence ID" value="SNY15522.1"/>
    <property type="molecule type" value="Genomic_DNA"/>
</dbReference>
<dbReference type="AlphaFoldDB" id="A0A285FW34"/>
<proteinExistence type="predicted"/>
<reference evidence="2" key="1">
    <citation type="submission" date="2017-09" db="EMBL/GenBank/DDBJ databases">
        <authorList>
            <person name="Varghese N."/>
            <person name="Submissions S."/>
        </authorList>
    </citation>
    <scope>NUCLEOTIDE SEQUENCE [LARGE SCALE GENOMIC DNA]</scope>
    <source>
        <strain evidence="2">MSL47</strain>
    </source>
</reference>
<sequence length="53" mass="5875">MRSKVKCQDCGSVNYTIVEHCSNCSGDLKQKGGLKSRRLISSILLSLNFPFIV</sequence>
<protein>
    <submittedName>
        <fullName evidence="1">Uncharacterized protein</fullName>
    </submittedName>
</protein>